<dbReference type="EC" id="2.7.2.11" evidence="8"/>
<keyword evidence="7 8" id="KW-0067">ATP-binding</keyword>
<keyword evidence="1 8" id="KW-0963">Cytoplasm</keyword>
<dbReference type="InterPro" id="IPR019797">
    <property type="entry name" value="Glutamate_5-kinase_CS"/>
</dbReference>
<dbReference type="PANTHER" id="PTHR43654">
    <property type="entry name" value="GLUTAMATE 5-KINASE"/>
    <property type="match status" value="1"/>
</dbReference>
<dbReference type="PROSITE" id="PS50890">
    <property type="entry name" value="PUA"/>
    <property type="match status" value="1"/>
</dbReference>
<dbReference type="AlphaFoldDB" id="A0A7G1HYH3"/>
<evidence type="ECO:0000313" key="11">
    <source>
        <dbReference type="Proteomes" id="UP000594042"/>
    </source>
</evidence>
<dbReference type="GO" id="GO:0005524">
    <property type="term" value="F:ATP binding"/>
    <property type="evidence" value="ECO:0007669"/>
    <property type="project" value="UniProtKB-KW"/>
</dbReference>
<protein>
    <recommendedName>
        <fullName evidence="8">Glutamate 5-kinase</fullName>
        <ecNumber evidence="8">2.7.2.11</ecNumber>
    </recommendedName>
    <alternativeName>
        <fullName evidence="8">Gamma-glutamyl kinase</fullName>
        <shortName evidence="8">GK</shortName>
    </alternativeName>
</protein>
<dbReference type="CDD" id="cd21157">
    <property type="entry name" value="PUA_G5K"/>
    <property type="match status" value="1"/>
</dbReference>
<reference evidence="11" key="1">
    <citation type="submission" date="2020-07" db="EMBL/GenBank/DDBJ databases">
        <title>Complete genome sequencing of Coprobacter sp. strain 2CBH44.</title>
        <authorList>
            <person name="Sakamoto M."/>
            <person name="Murakami T."/>
            <person name="Mori H."/>
        </authorList>
    </citation>
    <scope>NUCLEOTIDE SEQUENCE [LARGE SCALE GENOMIC DNA]</scope>
    <source>
        <strain evidence="11">2CBH44</strain>
    </source>
</reference>
<sequence length="367" mass="40626">MKNEKSVLYQYKRIAVKIGSNVLTRKDGTLDITRMSALVDQIAELHKSGIEIILISSGAVASGRSELKEHKKLDAVSSRQLFSAVGQAKLINRYYELFREHGISCGQVLTMKENFATRRHYLNQKHCMDIMLENNVIPIVNENDTISVTELMFTDNDELSGLIATMMDMEALIILSNIDGIYNGSPDDPKSTVITEIKNGKNDLSSYIQTHKSSFGRGGMLTKCNIARKVADEGITVIIANGKKDNILPDLLQIGSKMVCTRFLPSSKAPSSVKKWIAHSAGFAKGEIYINQCATEMLLSPKAISLLPIGITQIIGDFEKGDIVRIFNHKNEAIGLGRASFDSNKARKLIGQQGAKPLIHYDYLYLD</sequence>
<keyword evidence="4 8" id="KW-0808">Transferase</keyword>
<dbReference type="InterPro" id="IPR005715">
    <property type="entry name" value="Glu_5kinase/COase_Synthase"/>
</dbReference>
<comment type="pathway">
    <text evidence="8">Amino-acid biosynthesis; L-proline biosynthesis; L-glutamate 5-semialdehyde from L-glutamate: step 1/2.</text>
</comment>
<dbReference type="GO" id="GO:0003723">
    <property type="term" value="F:RNA binding"/>
    <property type="evidence" value="ECO:0007669"/>
    <property type="project" value="InterPro"/>
</dbReference>
<feature type="domain" description="PUA" evidence="9">
    <location>
        <begin position="286"/>
        <end position="359"/>
    </location>
</feature>
<evidence type="ECO:0000256" key="5">
    <source>
        <dbReference type="ARBA" id="ARBA00022741"/>
    </source>
</evidence>
<dbReference type="InterPro" id="IPR002478">
    <property type="entry name" value="PUA"/>
</dbReference>
<feature type="binding site" evidence="8">
    <location>
        <position position="57"/>
    </location>
    <ligand>
        <name>substrate</name>
    </ligand>
</feature>
<dbReference type="EMBL" id="AP023322">
    <property type="protein sequence ID" value="BCI63484.1"/>
    <property type="molecule type" value="Genomic_DNA"/>
</dbReference>
<dbReference type="InterPro" id="IPR036974">
    <property type="entry name" value="PUA_sf"/>
</dbReference>
<dbReference type="GO" id="GO:0004349">
    <property type="term" value="F:glutamate 5-kinase activity"/>
    <property type="evidence" value="ECO:0007669"/>
    <property type="project" value="UniProtKB-UniRule"/>
</dbReference>
<accession>A0A7G1HYH3</accession>
<evidence type="ECO:0000259" key="9">
    <source>
        <dbReference type="SMART" id="SM00359"/>
    </source>
</evidence>
<keyword evidence="11" id="KW-1185">Reference proteome</keyword>
<keyword evidence="6 8" id="KW-0418">Kinase</keyword>
<evidence type="ECO:0000256" key="3">
    <source>
        <dbReference type="ARBA" id="ARBA00022650"/>
    </source>
</evidence>
<evidence type="ECO:0000256" key="8">
    <source>
        <dbReference type="HAMAP-Rule" id="MF_00456"/>
    </source>
</evidence>
<comment type="similarity">
    <text evidence="8">Belongs to the glutamate 5-kinase family.</text>
</comment>
<dbReference type="PANTHER" id="PTHR43654:SF1">
    <property type="entry name" value="ISOPENTENYL PHOSPHATE KINASE"/>
    <property type="match status" value="1"/>
</dbReference>
<evidence type="ECO:0000256" key="1">
    <source>
        <dbReference type="ARBA" id="ARBA00022490"/>
    </source>
</evidence>
<dbReference type="InterPro" id="IPR011529">
    <property type="entry name" value="Glu_5kinase"/>
</dbReference>
<organism evidence="10 11">
    <name type="scientific">Coprobacter secundus subsp. similis</name>
    <dbReference type="NCBI Taxonomy" id="2751153"/>
    <lineage>
        <taxon>Bacteria</taxon>
        <taxon>Pseudomonadati</taxon>
        <taxon>Bacteroidota</taxon>
        <taxon>Bacteroidia</taxon>
        <taxon>Bacteroidales</taxon>
        <taxon>Barnesiellaceae</taxon>
        <taxon>Coprobacter</taxon>
    </lineage>
</organism>
<dbReference type="CDD" id="cd04242">
    <property type="entry name" value="AAK_G5K_ProB"/>
    <property type="match status" value="1"/>
</dbReference>
<comment type="subcellular location">
    <subcellularLocation>
        <location evidence="8">Cytoplasm</location>
    </subcellularLocation>
</comment>
<dbReference type="PROSITE" id="PS00902">
    <property type="entry name" value="GLUTAMATE_5_KINASE"/>
    <property type="match status" value="1"/>
</dbReference>
<dbReference type="InterPro" id="IPR001057">
    <property type="entry name" value="Glu/AcGlu_kinase"/>
</dbReference>
<keyword evidence="3 8" id="KW-0641">Proline biosynthesis</keyword>
<evidence type="ECO:0000256" key="7">
    <source>
        <dbReference type="ARBA" id="ARBA00022840"/>
    </source>
</evidence>
<dbReference type="SMART" id="SM00359">
    <property type="entry name" value="PUA"/>
    <property type="match status" value="1"/>
</dbReference>
<dbReference type="Pfam" id="PF00696">
    <property type="entry name" value="AA_kinase"/>
    <property type="match status" value="1"/>
</dbReference>
<dbReference type="UniPathway" id="UPA00098">
    <property type="reaction ID" value="UER00359"/>
</dbReference>
<feature type="binding site" evidence="8">
    <location>
        <position position="144"/>
    </location>
    <ligand>
        <name>substrate</name>
    </ligand>
</feature>
<dbReference type="Gene3D" id="2.30.130.10">
    <property type="entry name" value="PUA domain"/>
    <property type="match status" value="1"/>
</dbReference>
<dbReference type="InterPro" id="IPR041739">
    <property type="entry name" value="G5K_ProB"/>
</dbReference>
<dbReference type="HAMAP" id="MF_00456">
    <property type="entry name" value="ProB"/>
    <property type="match status" value="1"/>
</dbReference>
<dbReference type="PRINTS" id="PR00474">
    <property type="entry name" value="GLU5KINASE"/>
</dbReference>
<dbReference type="GO" id="GO:0055129">
    <property type="term" value="P:L-proline biosynthetic process"/>
    <property type="evidence" value="ECO:0007669"/>
    <property type="project" value="UniProtKB-UniRule"/>
</dbReference>
<feature type="binding site" evidence="8">
    <location>
        <position position="17"/>
    </location>
    <ligand>
        <name>ATP</name>
        <dbReference type="ChEBI" id="CHEBI:30616"/>
    </ligand>
</feature>
<evidence type="ECO:0000256" key="2">
    <source>
        <dbReference type="ARBA" id="ARBA00022605"/>
    </source>
</evidence>
<dbReference type="KEGG" id="copr:Cop2CBH44_18370"/>
<dbReference type="InterPro" id="IPR036393">
    <property type="entry name" value="AceGlu_kinase-like_sf"/>
</dbReference>
<dbReference type="SUPFAM" id="SSF53633">
    <property type="entry name" value="Carbamate kinase-like"/>
    <property type="match status" value="1"/>
</dbReference>
<evidence type="ECO:0000256" key="6">
    <source>
        <dbReference type="ARBA" id="ARBA00022777"/>
    </source>
</evidence>
<dbReference type="FunFam" id="3.40.1160.10:FF:000040">
    <property type="entry name" value="Glutamate 5-kinase"/>
    <property type="match status" value="1"/>
</dbReference>
<gene>
    <name evidence="8 10" type="primary">proB</name>
    <name evidence="10" type="ORF">Cop2CBH44_18370</name>
</gene>
<dbReference type="PIRSF" id="PIRSF000729">
    <property type="entry name" value="GK"/>
    <property type="match status" value="1"/>
</dbReference>
<comment type="catalytic activity">
    <reaction evidence="8">
        <text>L-glutamate + ATP = L-glutamyl 5-phosphate + ADP</text>
        <dbReference type="Rhea" id="RHEA:14877"/>
        <dbReference type="ChEBI" id="CHEBI:29985"/>
        <dbReference type="ChEBI" id="CHEBI:30616"/>
        <dbReference type="ChEBI" id="CHEBI:58274"/>
        <dbReference type="ChEBI" id="CHEBI:456216"/>
        <dbReference type="EC" id="2.7.2.11"/>
    </reaction>
</comment>
<dbReference type="NCBIfam" id="TIGR01027">
    <property type="entry name" value="proB"/>
    <property type="match status" value="1"/>
</dbReference>
<dbReference type="InterPro" id="IPR001048">
    <property type="entry name" value="Asp/Glu/Uridylate_kinase"/>
</dbReference>
<comment type="function">
    <text evidence="8">Catalyzes the transfer of a phosphate group to glutamate to form L-glutamate 5-phosphate.</text>
</comment>
<keyword evidence="5 8" id="KW-0547">Nucleotide-binding</keyword>
<dbReference type="Pfam" id="PF01472">
    <property type="entry name" value="PUA"/>
    <property type="match status" value="1"/>
</dbReference>
<keyword evidence="2 8" id="KW-0028">Amino-acid biosynthesis</keyword>
<name>A0A7G1HYH3_9BACT</name>
<evidence type="ECO:0000313" key="10">
    <source>
        <dbReference type="EMBL" id="BCI63484.1"/>
    </source>
</evidence>
<dbReference type="InterPro" id="IPR015947">
    <property type="entry name" value="PUA-like_sf"/>
</dbReference>
<dbReference type="Proteomes" id="UP000594042">
    <property type="component" value="Chromosome"/>
</dbReference>
<dbReference type="RefSeq" id="WP_200754677.1">
    <property type="nucleotide sequence ID" value="NZ_AP023322.1"/>
</dbReference>
<feature type="binding site" evidence="8">
    <location>
        <position position="156"/>
    </location>
    <ligand>
        <name>substrate</name>
    </ligand>
</feature>
<dbReference type="Gene3D" id="3.40.1160.10">
    <property type="entry name" value="Acetylglutamate kinase-like"/>
    <property type="match status" value="1"/>
</dbReference>
<dbReference type="GO" id="GO:0005829">
    <property type="term" value="C:cytosol"/>
    <property type="evidence" value="ECO:0007669"/>
    <property type="project" value="TreeGrafter"/>
</dbReference>
<comment type="caution">
    <text evidence="8">Lacks conserved residue(s) required for the propagation of feature annotation.</text>
</comment>
<proteinExistence type="inferred from homology"/>
<dbReference type="SUPFAM" id="SSF88697">
    <property type="entry name" value="PUA domain-like"/>
    <property type="match status" value="1"/>
</dbReference>
<evidence type="ECO:0000256" key="4">
    <source>
        <dbReference type="ARBA" id="ARBA00022679"/>
    </source>
</evidence>